<proteinExistence type="predicted"/>
<evidence type="ECO:0000313" key="4">
    <source>
        <dbReference type="EMBL" id="KIM53458.1"/>
    </source>
</evidence>
<dbReference type="GO" id="GO:0005783">
    <property type="term" value="C:endoplasmic reticulum"/>
    <property type="evidence" value="ECO:0007669"/>
    <property type="project" value="TreeGrafter"/>
</dbReference>
<reference evidence="4 5" key="1">
    <citation type="submission" date="2014-04" db="EMBL/GenBank/DDBJ databases">
        <authorList>
            <consortium name="DOE Joint Genome Institute"/>
            <person name="Kuo A."/>
            <person name="Kohler A."/>
            <person name="Nagy L.G."/>
            <person name="Floudas D."/>
            <person name="Copeland A."/>
            <person name="Barry K.W."/>
            <person name="Cichocki N."/>
            <person name="Veneault-Fourrey C."/>
            <person name="LaButti K."/>
            <person name="Lindquist E.A."/>
            <person name="Lipzen A."/>
            <person name="Lundell T."/>
            <person name="Morin E."/>
            <person name="Murat C."/>
            <person name="Sun H."/>
            <person name="Tunlid A."/>
            <person name="Henrissat B."/>
            <person name="Grigoriev I.V."/>
            <person name="Hibbett D.S."/>
            <person name="Martin F."/>
            <person name="Nordberg H.P."/>
            <person name="Cantor M.N."/>
            <person name="Hua S.X."/>
        </authorList>
    </citation>
    <scope>NUCLEOTIDE SEQUENCE [LARGE SCALE GENOMIC DNA]</scope>
    <source>
        <strain evidence="4 5">Foug A</strain>
    </source>
</reference>
<dbReference type="InterPro" id="IPR000626">
    <property type="entry name" value="Ubiquitin-like_dom"/>
</dbReference>
<keyword evidence="2" id="KW-0472">Membrane</keyword>
<accession>A0A0C2YUY5</accession>
<dbReference type="Gene3D" id="3.10.20.90">
    <property type="entry name" value="Phosphatidylinositol 3-kinase Catalytic Subunit, Chain A, domain 1"/>
    <property type="match status" value="1"/>
</dbReference>
<dbReference type="STRING" id="1036808.A0A0C2YUY5"/>
<dbReference type="EMBL" id="KN822180">
    <property type="protein sequence ID" value="KIM53458.1"/>
    <property type="molecule type" value="Genomic_DNA"/>
</dbReference>
<dbReference type="SUPFAM" id="SSF54236">
    <property type="entry name" value="Ubiquitin-like"/>
    <property type="match status" value="1"/>
</dbReference>
<gene>
    <name evidence="4" type="ORF">SCLCIDRAFT_1222777</name>
</gene>
<dbReference type="InterPro" id="IPR025390">
    <property type="entry name" value="Dsc3_C"/>
</dbReference>
<keyword evidence="5" id="KW-1185">Reference proteome</keyword>
<protein>
    <recommendedName>
        <fullName evidence="3">Ubiquitin-like domain-containing protein</fullName>
    </recommendedName>
</protein>
<evidence type="ECO:0000259" key="3">
    <source>
        <dbReference type="PROSITE" id="PS50053"/>
    </source>
</evidence>
<keyword evidence="2" id="KW-1133">Transmembrane helix</keyword>
<dbReference type="GO" id="GO:0044695">
    <property type="term" value="C:Dsc E3 ubiquitin ligase complex"/>
    <property type="evidence" value="ECO:0007669"/>
    <property type="project" value="InterPro"/>
</dbReference>
<dbReference type="PROSITE" id="PS50053">
    <property type="entry name" value="UBIQUITIN_2"/>
    <property type="match status" value="1"/>
</dbReference>
<dbReference type="Pfam" id="PF13373">
    <property type="entry name" value="Dsc3_C"/>
    <property type="match status" value="1"/>
</dbReference>
<dbReference type="Proteomes" id="UP000053989">
    <property type="component" value="Unassembled WGS sequence"/>
</dbReference>
<dbReference type="InterPro" id="IPR019413">
    <property type="entry name" value="Dsc3_ub-like_dom"/>
</dbReference>
<keyword evidence="2" id="KW-0812">Transmembrane</keyword>
<dbReference type="PANTHER" id="PTHR28049">
    <property type="entry name" value="TRANSMEMBRANE PROTEIN YOR223W"/>
    <property type="match status" value="1"/>
</dbReference>
<feature type="domain" description="Ubiquitin-like" evidence="3">
    <location>
        <begin position="25"/>
        <end position="84"/>
    </location>
</feature>
<evidence type="ECO:0000256" key="1">
    <source>
        <dbReference type="SAM" id="MobiDB-lite"/>
    </source>
</evidence>
<dbReference type="InParanoid" id="A0A0C2YUY5"/>
<dbReference type="AlphaFoldDB" id="A0A0C2YUY5"/>
<sequence>MVLSEKAKGKQRAVDPEPNGSLDSRDLTIRFTEGLPDLALNVTDTDTVRLVKAKIVLARPQLADRRLRLIHAGRILANGIRLRSWLSALEERQHCSSLSNEAPPSPVQTPTAVTWLHCSVGPKIEPETEAEDMPQTVQIQPLRGFDRLATAGFSEEDIANFRRQFHSQSSSNYLDLAFENDEQYDEHARALEELWIDSLDSGTNAPIVQSSSQMMVVKGIVLGFFFPIIPFFFLRDAKPAAFWDDGTQVDAMESVIFSRKTQVGIVFGFLVNLLFGTWRYLLDTS</sequence>
<feature type="transmembrane region" description="Helical" evidence="2">
    <location>
        <begin position="215"/>
        <end position="234"/>
    </location>
</feature>
<evidence type="ECO:0000313" key="5">
    <source>
        <dbReference type="Proteomes" id="UP000053989"/>
    </source>
</evidence>
<feature type="transmembrane region" description="Helical" evidence="2">
    <location>
        <begin position="262"/>
        <end position="282"/>
    </location>
</feature>
<dbReference type="OrthoDB" id="2556122at2759"/>
<reference evidence="5" key="2">
    <citation type="submission" date="2015-01" db="EMBL/GenBank/DDBJ databases">
        <title>Evolutionary Origins and Diversification of the Mycorrhizal Mutualists.</title>
        <authorList>
            <consortium name="DOE Joint Genome Institute"/>
            <consortium name="Mycorrhizal Genomics Consortium"/>
            <person name="Kohler A."/>
            <person name="Kuo A."/>
            <person name="Nagy L.G."/>
            <person name="Floudas D."/>
            <person name="Copeland A."/>
            <person name="Barry K.W."/>
            <person name="Cichocki N."/>
            <person name="Veneault-Fourrey C."/>
            <person name="LaButti K."/>
            <person name="Lindquist E.A."/>
            <person name="Lipzen A."/>
            <person name="Lundell T."/>
            <person name="Morin E."/>
            <person name="Murat C."/>
            <person name="Riley R."/>
            <person name="Ohm R."/>
            <person name="Sun H."/>
            <person name="Tunlid A."/>
            <person name="Henrissat B."/>
            <person name="Grigoriev I.V."/>
            <person name="Hibbett D.S."/>
            <person name="Martin F."/>
        </authorList>
    </citation>
    <scope>NUCLEOTIDE SEQUENCE [LARGE SCALE GENOMIC DNA]</scope>
    <source>
        <strain evidence="5">Foug A</strain>
    </source>
</reference>
<dbReference type="InterPro" id="IPR029071">
    <property type="entry name" value="Ubiquitin-like_domsf"/>
</dbReference>
<name>A0A0C2YUY5_9AGAM</name>
<feature type="region of interest" description="Disordered" evidence="1">
    <location>
        <begin position="1"/>
        <end position="25"/>
    </location>
</feature>
<evidence type="ECO:0000256" key="2">
    <source>
        <dbReference type="SAM" id="Phobius"/>
    </source>
</evidence>
<dbReference type="HOGENOM" id="CLU_060587_0_0_1"/>
<dbReference type="FunCoup" id="A0A0C2YUY5">
    <property type="interactions" value="6"/>
</dbReference>
<organism evidence="4 5">
    <name type="scientific">Scleroderma citrinum Foug A</name>
    <dbReference type="NCBI Taxonomy" id="1036808"/>
    <lineage>
        <taxon>Eukaryota</taxon>
        <taxon>Fungi</taxon>
        <taxon>Dikarya</taxon>
        <taxon>Basidiomycota</taxon>
        <taxon>Agaricomycotina</taxon>
        <taxon>Agaricomycetes</taxon>
        <taxon>Agaricomycetidae</taxon>
        <taxon>Boletales</taxon>
        <taxon>Sclerodermatineae</taxon>
        <taxon>Sclerodermataceae</taxon>
        <taxon>Scleroderma</taxon>
    </lineage>
</organism>
<feature type="compositionally biased region" description="Basic and acidic residues" evidence="1">
    <location>
        <begin position="1"/>
        <end position="15"/>
    </location>
</feature>
<dbReference type="InterPro" id="IPR045226">
    <property type="entry name" value="Dsc3"/>
</dbReference>
<dbReference type="Pfam" id="PF10302">
    <property type="entry name" value="Dsc3_N"/>
    <property type="match status" value="1"/>
</dbReference>
<dbReference type="PANTHER" id="PTHR28049:SF1">
    <property type="entry name" value="DSC E3 UBIQUITIN LIGASE COMPLEX SUBUNIT 3"/>
    <property type="match status" value="1"/>
</dbReference>